<evidence type="ECO:0000256" key="7">
    <source>
        <dbReference type="ARBA" id="ARBA00023242"/>
    </source>
</evidence>
<keyword evidence="2" id="KW-0479">Metal-binding</keyword>
<evidence type="ECO:0000256" key="4">
    <source>
        <dbReference type="ARBA" id="ARBA00022771"/>
    </source>
</evidence>
<feature type="domain" description="C2H2-type" evidence="9">
    <location>
        <begin position="246"/>
        <end position="273"/>
    </location>
</feature>
<dbReference type="PROSITE" id="PS50157">
    <property type="entry name" value="ZINC_FINGER_C2H2_2"/>
    <property type="match status" value="3"/>
</dbReference>
<dbReference type="InterPro" id="IPR050331">
    <property type="entry name" value="Zinc_finger"/>
</dbReference>
<dbReference type="AlphaFoldDB" id="A0A821LMI9"/>
<dbReference type="InterPro" id="IPR036236">
    <property type="entry name" value="Znf_C2H2_sf"/>
</dbReference>
<sequence>MPGVVTRRGVRRGFFSAFFSVDNLAQELASISQPANETVYVEAEDGVLRCGSPARTTLQAALAPSPPAAALLLEVCAPPKMDCSSGEATLRLRLAADAPPHADLTMWFDETTLALLDMPFLTLRNITGKRNYKCHECSVEFDNPNPLKIHLFSKCQPFDEIRFWKECVEILRGNSITAAATLSTAVDRVAFSSPAWEWRGGSDMETLAAAWGRVGRGHVCVYCGKLYSRKYGLKIHIRTHTGYKPLRCRYCARPFGDPSNLNKHLRLHAAADAAPSSPSPHACPLCGKALARRRDLERHLRTHHATESPELDTSDLSK</sequence>
<feature type="domain" description="C2H2-type" evidence="9">
    <location>
        <begin position="218"/>
        <end position="245"/>
    </location>
</feature>
<proteinExistence type="predicted"/>
<evidence type="ECO:0000256" key="2">
    <source>
        <dbReference type="ARBA" id="ARBA00022723"/>
    </source>
</evidence>
<keyword evidence="3" id="KW-0677">Repeat</keyword>
<name>A0A821LMI9_9NEOP</name>
<organism evidence="10 11">
    <name type="scientific">Pieris macdunnoughi</name>
    <dbReference type="NCBI Taxonomy" id="345717"/>
    <lineage>
        <taxon>Eukaryota</taxon>
        <taxon>Metazoa</taxon>
        <taxon>Ecdysozoa</taxon>
        <taxon>Arthropoda</taxon>
        <taxon>Hexapoda</taxon>
        <taxon>Insecta</taxon>
        <taxon>Pterygota</taxon>
        <taxon>Neoptera</taxon>
        <taxon>Endopterygota</taxon>
        <taxon>Lepidoptera</taxon>
        <taxon>Glossata</taxon>
        <taxon>Ditrysia</taxon>
        <taxon>Papilionoidea</taxon>
        <taxon>Pieridae</taxon>
        <taxon>Pierinae</taxon>
        <taxon>Pieris</taxon>
    </lineage>
</organism>
<keyword evidence="4 8" id="KW-0863">Zinc-finger</keyword>
<dbReference type="GO" id="GO:0008270">
    <property type="term" value="F:zinc ion binding"/>
    <property type="evidence" value="ECO:0007669"/>
    <property type="project" value="UniProtKB-KW"/>
</dbReference>
<dbReference type="EMBL" id="CAJOBZ010000002">
    <property type="protein sequence ID" value="CAF4753865.1"/>
    <property type="molecule type" value="Genomic_DNA"/>
</dbReference>
<protein>
    <recommendedName>
        <fullName evidence="9">C2H2-type domain-containing protein</fullName>
    </recommendedName>
</protein>
<dbReference type="SMART" id="SM00355">
    <property type="entry name" value="ZnF_C2H2"/>
    <property type="match status" value="4"/>
</dbReference>
<keyword evidence="6" id="KW-0238">DNA-binding</keyword>
<dbReference type="PANTHER" id="PTHR16515:SF49">
    <property type="entry name" value="GASTRULA ZINC FINGER PROTEIN XLCGF49.1-LIKE-RELATED"/>
    <property type="match status" value="1"/>
</dbReference>
<dbReference type="Pfam" id="PF00096">
    <property type="entry name" value="zf-C2H2"/>
    <property type="match status" value="3"/>
</dbReference>
<evidence type="ECO:0000259" key="9">
    <source>
        <dbReference type="PROSITE" id="PS50157"/>
    </source>
</evidence>
<dbReference type="PROSITE" id="PS00028">
    <property type="entry name" value="ZINC_FINGER_C2H2_1"/>
    <property type="match status" value="3"/>
</dbReference>
<keyword evidence="11" id="KW-1185">Reference proteome</keyword>
<comment type="caution">
    <text evidence="10">The sequence shown here is derived from an EMBL/GenBank/DDBJ whole genome shotgun (WGS) entry which is preliminary data.</text>
</comment>
<evidence type="ECO:0000256" key="5">
    <source>
        <dbReference type="ARBA" id="ARBA00022833"/>
    </source>
</evidence>
<keyword evidence="5" id="KW-0862">Zinc</keyword>
<evidence type="ECO:0000256" key="3">
    <source>
        <dbReference type="ARBA" id="ARBA00022737"/>
    </source>
</evidence>
<dbReference type="PANTHER" id="PTHR16515">
    <property type="entry name" value="PR DOMAIN ZINC FINGER PROTEIN"/>
    <property type="match status" value="1"/>
</dbReference>
<reference evidence="10" key="1">
    <citation type="submission" date="2021-02" db="EMBL/GenBank/DDBJ databases">
        <authorList>
            <person name="Steward A R."/>
        </authorList>
    </citation>
    <scope>NUCLEOTIDE SEQUENCE</scope>
</reference>
<dbReference type="InterPro" id="IPR013087">
    <property type="entry name" value="Znf_C2H2_type"/>
</dbReference>
<dbReference type="Gene3D" id="3.30.160.60">
    <property type="entry name" value="Classic Zinc Finger"/>
    <property type="match status" value="3"/>
</dbReference>
<accession>A0A821LMI9</accession>
<evidence type="ECO:0000313" key="11">
    <source>
        <dbReference type="Proteomes" id="UP000663880"/>
    </source>
</evidence>
<feature type="domain" description="C2H2-type" evidence="9">
    <location>
        <begin position="281"/>
        <end position="309"/>
    </location>
</feature>
<evidence type="ECO:0000256" key="8">
    <source>
        <dbReference type="PROSITE-ProRule" id="PRU00042"/>
    </source>
</evidence>
<dbReference type="SUPFAM" id="SSF57667">
    <property type="entry name" value="beta-beta-alpha zinc fingers"/>
    <property type="match status" value="2"/>
</dbReference>
<evidence type="ECO:0000256" key="1">
    <source>
        <dbReference type="ARBA" id="ARBA00004123"/>
    </source>
</evidence>
<dbReference type="GO" id="GO:0010468">
    <property type="term" value="P:regulation of gene expression"/>
    <property type="evidence" value="ECO:0007669"/>
    <property type="project" value="TreeGrafter"/>
</dbReference>
<evidence type="ECO:0000256" key="6">
    <source>
        <dbReference type="ARBA" id="ARBA00023125"/>
    </source>
</evidence>
<gene>
    <name evidence="10" type="ORF">PMACD_LOCUS843</name>
</gene>
<dbReference type="OrthoDB" id="9998363at2759"/>
<dbReference type="FunFam" id="3.30.160.60:FF:000446">
    <property type="entry name" value="Zinc finger protein"/>
    <property type="match status" value="1"/>
</dbReference>
<comment type="subcellular location">
    <subcellularLocation>
        <location evidence="1">Nucleus</location>
    </subcellularLocation>
</comment>
<evidence type="ECO:0000313" key="10">
    <source>
        <dbReference type="EMBL" id="CAF4753865.1"/>
    </source>
</evidence>
<dbReference type="GO" id="GO:0003677">
    <property type="term" value="F:DNA binding"/>
    <property type="evidence" value="ECO:0007669"/>
    <property type="project" value="UniProtKB-KW"/>
</dbReference>
<dbReference type="GO" id="GO:0005634">
    <property type="term" value="C:nucleus"/>
    <property type="evidence" value="ECO:0007669"/>
    <property type="project" value="UniProtKB-SubCell"/>
</dbReference>
<keyword evidence="7" id="KW-0539">Nucleus</keyword>
<dbReference type="FunFam" id="3.30.160.60:FF:000616">
    <property type="entry name" value="PR domain zinc finger protein 13"/>
    <property type="match status" value="1"/>
</dbReference>
<dbReference type="Proteomes" id="UP000663880">
    <property type="component" value="Unassembled WGS sequence"/>
</dbReference>